<feature type="compositionally biased region" description="Polar residues" evidence="1">
    <location>
        <begin position="1"/>
        <end position="15"/>
    </location>
</feature>
<proteinExistence type="predicted"/>
<feature type="compositionally biased region" description="Low complexity" evidence="1">
    <location>
        <begin position="16"/>
        <end position="27"/>
    </location>
</feature>
<feature type="compositionally biased region" description="Polar residues" evidence="1">
    <location>
        <begin position="529"/>
        <end position="538"/>
    </location>
</feature>
<name>A0A250WUA3_9CHLO</name>
<dbReference type="AlphaFoldDB" id="A0A250WUA3"/>
<sequence length="1096" mass="118800">MQQYGPQTTRLSMESPTGPTTQLPQQPNKSERYKRDLLEYLQDPALFTSEQKLAEIATAAAALAAQAANEVLTYSEPVKHMQQHMVRRRAPPDKNFSHTRILKGHKGAMLATRPGSAMPTSSSPRSHEKPPPSFPLGSRPYNPWTEQWTVYKPMVPRFSTAPPSPAHPPLTPHVHKQSWKFNEHEVMESVECEAPGKFNEHEVMESVECDASSKFNEHEVMESVECEAPGKFNEHEVMESVECEAPGKFNEHEVMESVECDASGKFNEHEVMESVEFDASGKFNEHEVMETGTDFQGVAVAPVQNYQRMSNAFDNVDPCTKSYWDSEQVLGEWEQHAYQRSSMWHSRHLTLKALQAVTVEANSQRLCNYRVDRYAWFRKLRRTWKAFENGIHASWMDEKLKDQAATQHFVLRRRKLSFLAWRYITARTCRYIKIFSSVAVSASKRIFAKWRALVQKRQRLRLAFWRTEQRRNVQALATCFRLWMTVTDSKVRDRLMAKIESLTQQLAIAEMNAVDSAVLLSEAQELMNQKSSDGNSMSYGRDSEDISLDTSLPVSRPSLPPPVSAGKEVATSPCPPIMASPSSRSPSRRIHVSAACTSPPDVLAVPTRPHKAQEVTMIGTGVSVNGKDAEQPVQDPGHNNDREAGRLPGGDAGEHGEDPATVQQPPEENNASGDGEGQATAQLPPEEHPASGDGEGQATAQLPPEEHPASGDGEGQATAQLPPEEHPASGDGEGQATAQLPPEEHPASGDGEGQATTQLPPEEHPASGDGEGQATAQLPPEEQGAEEAGGEEGGGEGVEGITGQPPPEEQPTEDEAKGISGESGLTEQNSGKKAACELKEQEDTDTVAMNELKEQEDAVAMNELRGRDNFVVTDRQTAVEDTEEARGTPVEEPAMGGQEEESGGRSDGEKIDEVGKEGGEQVNQQAPPPAEDGSSVPSKGSAVDVESLDAPANGGSLDDQLSASLPDPCGTLSTDNDASEFTRDALPEPSLAAPSCSLAAIAVEEADTSVSDDTAGPSKGTPHVTSGQAVEEADTSVSDDTAGPSVDSVEYPHGVLFGNTVSVADSVILGKLIDDEGAEEERAGPEMNVWIFSPLF</sequence>
<reference evidence="2 3" key="1">
    <citation type="submission" date="2017-08" db="EMBL/GenBank/DDBJ databases">
        <title>Acidophilic green algal genome provides insights into adaptation to an acidic environment.</title>
        <authorList>
            <person name="Hirooka S."/>
            <person name="Hirose Y."/>
            <person name="Kanesaki Y."/>
            <person name="Higuchi S."/>
            <person name="Fujiwara T."/>
            <person name="Onuma R."/>
            <person name="Era A."/>
            <person name="Ohbayashi R."/>
            <person name="Uzuka A."/>
            <person name="Nozaki H."/>
            <person name="Yoshikawa H."/>
            <person name="Miyagishima S.Y."/>
        </authorList>
    </citation>
    <scope>NUCLEOTIDE SEQUENCE [LARGE SCALE GENOMIC DNA]</scope>
    <source>
        <strain evidence="2 3">NIES-2499</strain>
    </source>
</reference>
<evidence type="ECO:0000256" key="1">
    <source>
        <dbReference type="SAM" id="MobiDB-lite"/>
    </source>
</evidence>
<feature type="region of interest" description="Disordered" evidence="1">
    <location>
        <begin position="622"/>
        <end position="992"/>
    </location>
</feature>
<feature type="region of interest" description="Disordered" evidence="1">
    <location>
        <begin position="1"/>
        <end position="35"/>
    </location>
</feature>
<organism evidence="2 3">
    <name type="scientific">Chlamydomonas eustigma</name>
    <dbReference type="NCBI Taxonomy" id="1157962"/>
    <lineage>
        <taxon>Eukaryota</taxon>
        <taxon>Viridiplantae</taxon>
        <taxon>Chlorophyta</taxon>
        <taxon>core chlorophytes</taxon>
        <taxon>Chlorophyceae</taxon>
        <taxon>CS clade</taxon>
        <taxon>Chlamydomonadales</taxon>
        <taxon>Chlamydomonadaceae</taxon>
        <taxon>Chlamydomonas</taxon>
    </lineage>
</organism>
<feature type="compositionally biased region" description="Polar residues" evidence="1">
    <location>
        <begin position="661"/>
        <end position="672"/>
    </location>
</feature>
<protein>
    <recommendedName>
        <fullName evidence="4">Sfi1 spindle body domain-containing protein</fullName>
    </recommendedName>
</protein>
<feature type="compositionally biased region" description="Basic and acidic residues" evidence="1">
    <location>
        <begin position="902"/>
        <end position="919"/>
    </location>
</feature>
<dbReference type="EMBL" id="BEGY01000006">
    <property type="protein sequence ID" value="GAX74299.1"/>
    <property type="molecule type" value="Genomic_DNA"/>
</dbReference>
<evidence type="ECO:0000313" key="2">
    <source>
        <dbReference type="EMBL" id="GAX74299.1"/>
    </source>
</evidence>
<feature type="region of interest" description="Disordered" evidence="1">
    <location>
        <begin position="1006"/>
        <end position="1046"/>
    </location>
</feature>
<gene>
    <name evidence="2" type="ORF">CEUSTIGMA_g1748.t1</name>
</gene>
<evidence type="ECO:0000313" key="3">
    <source>
        <dbReference type="Proteomes" id="UP000232323"/>
    </source>
</evidence>
<dbReference type="Proteomes" id="UP000232323">
    <property type="component" value="Unassembled WGS sequence"/>
</dbReference>
<feature type="compositionally biased region" description="Acidic residues" evidence="1">
    <location>
        <begin position="783"/>
        <end position="794"/>
    </location>
</feature>
<accession>A0A250WUA3</accession>
<evidence type="ECO:0008006" key="4">
    <source>
        <dbReference type="Google" id="ProtNLM"/>
    </source>
</evidence>
<feature type="region of interest" description="Disordered" evidence="1">
    <location>
        <begin position="529"/>
        <end position="592"/>
    </location>
</feature>
<feature type="region of interest" description="Disordered" evidence="1">
    <location>
        <begin position="111"/>
        <end position="138"/>
    </location>
</feature>
<keyword evidence="3" id="KW-1185">Reference proteome</keyword>
<comment type="caution">
    <text evidence="2">The sequence shown here is derived from an EMBL/GenBank/DDBJ whole genome shotgun (WGS) entry which is preliminary data.</text>
</comment>